<dbReference type="Proteomes" id="UP000192997">
    <property type="component" value="Unassembled WGS sequence"/>
</dbReference>
<evidence type="ECO:0000313" key="2">
    <source>
        <dbReference type="Proteomes" id="UP000192997"/>
    </source>
</evidence>
<gene>
    <name evidence="1" type="ORF">B7O87_10385</name>
</gene>
<reference evidence="2" key="1">
    <citation type="submission" date="2017-04" db="EMBL/GenBank/DDBJ databases">
        <authorList>
            <person name="Abreu V.A."/>
            <person name="Popin R.V."/>
            <person name="Rigonato J."/>
            <person name="Andreote A.P."/>
            <person name="Schaker P.C."/>
            <person name="Hoff-Risseti C."/>
            <person name="Alvarenga D.O."/>
            <person name="Varani A.M."/>
            <person name="Fiore M.F."/>
        </authorList>
    </citation>
    <scope>NUCLEOTIDE SEQUENCE [LARGE SCALE GENOMIC DNA]</scope>
    <source>
        <strain evidence="2">CENA303</strain>
    </source>
</reference>
<organism evidence="1 2">
    <name type="scientific">Cylindrospermopsis raciborskii CENA303</name>
    <dbReference type="NCBI Taxonomy" id="1170769"/>
    <lineage>
        <taxon>Bacteria</taxon>
        <taxon>Bacillati</taxon>
        <taxon>Cyanobacteriota</taxon>
        <taxon>Cyanophyceae</taxon>
        <taxon>Nostocales</taxon>
        <taxon>Aphanizomenonaceae</taxon>
        <taxon>Cylindrospermopsis</taxon>
    </lineage>
</organism>
<dbReference type="AlphaFoldDB" id="A0A1X4G666"/>
<accession>A0A1X4G666</accession>
<dbReference type="InterPro" id="IPR023983">
    <property type="entry name" value="DNA_S_mod_dnd_assoc_4"/>
</dbReference>
<comment type="caution">
    <text evidence="1">The sequence shown here is derived from an EMBL/GenBank/DDBJ whole genome shotgun (WGS) entry which is preliminary data.</text>
</comment>
<dbReference type="RefSeq" id="WP_009341711.1">
    <property type="nucleotide sequence ID" value="NZ_NBYN01000051.1"/>
</dbReference>
<dbReference type="EMBL" id="NBYN01000051">
    <property type="protein sequence ID" value="OSO90085.1"/>
    <property type="molecule type" value="Genomic_DNA"/>
</dbReference>
<name>A0A1X4G666_9CYAN</name>
<evidence type="ECO:0000313" key="1">
    <source>
        <dbReference type="EMBL" id="OSO90085.1"/>
    </source>
</evidence>
<proteinExistence type="predicted"/>
<sequence>MAETSRIRIAGDKADFVKALVANDGSQGPFQTFADVIAFAAALGIKYQKRIPFEEISKRDPSPIRLEVFATSGYDVLIKLLAIVETENIQLLSPNNDEEEKQRNQIFEEYANGGLEILETQIRGSVNYTERILLFLQREHQTIDGEDGEFDLSRFLS</sequence>
<protein>
    <submittedName>
        <fullName evidence="1">DNA phosphorothioation-associated protein 4</fullName>
    </submittedName>
</protein>
<dbReference type="NCBIfam" id="TIGR04062">
    <property type="entry name" value="dnd_assoc_4"/>
    <property type="match status" value="1"/>
</dbReference>